<comment type="catalytic activity">
    <reaction evidence="3">
        <text>L-methionyl-[protein] + [thioredoxin]-disulfide + H2O = L-methionyl-(R)-S-oxide-[protein] + [thioredoxin]-dithiol</text>
        <dbReference type="Rhea" id="RHEA:24164"/>
        <dbReference type="Rhea" id="RHEA-COMP:10698"/>
        <dbReference type="Rhea" id="RHEA-COMP:10700"/>
        <dbReference type="Rhea" id="RHEA-COMP:12313"/>
        <dbReference type="Rhea" id="RHEA-COMP:12314"/>
        <dbReference type="ChEBI" id="CHEBI:15377"/>
        <dbReference type="ChEBI" id="CHEBI:16044"/>
        <dbReference type="ChEBI" id="CHEBI:29950"/>
        <dbReference type="ChEBI" id="CHEBI:45764"/>
        <dbReference type="ChEBI" id="CHEBI:50058"/>
        <dbReference type="EC" id="1.8.4.12"/>
    </reaction>
</comment>
<dbReference type="GO" id="GO:0030091">
    <property type="term" value="P:protein repair"/>
    <property type="evidence" value="ECO:0007669"/>
    <property type="project" value="InterPro"/>
</dbReference>
<evidence type="ECO:0000256" key="2">
    <source>
        <dbReference type="ARBA" id="ARBA00023002"/>
    </source>
</evidence>
<dbReference type="NCBIfam" id="TIGR00357">
    <property type="entry name" value="peptide-methionine (R)-S-oxide reductase MsrB"/>
    <property type="match status" value="1"/>
</dbReference>
<dbReference type="EC" id="1.8.4.12" evidence="1"/>
<evidence type="ECO:0000256" key="3">
    <source>
        <dbReference type="ARBA" id="ARBA00048488"/>
    </source>
</evidence>
<dbReference type="InterPro" id="IPR011057">
    <property type="entry name" value="Mss4-like_sf"/>
</dbReference>
<gene>
    <name evidence="6" type="ORF">BW730_10475</name>
</gene>
<evidence type="ECO:0000256" key="4">
    <source>
        <dbReference type="SAM" id="MobiDB-lite"/>
    </source>
</evidence>
<dbReference type="AlphaFoldDB" id="A0A1Q2CT85"/>
<keyword evidence="2" id="KW-0560">Oxidoreductase</keyword>
<keyword evidence="7" id="KW-1185">Reference proteome</keyword>
<sequence>MSSKHYVKTEEALGRLTEQQRHVTQDEGTEPAYDNEYWANDEPGVYVDVVSGQPLFSSTDKYESGTGWPTFSKPIDDDAVDTRTDYQLSTPRIEVRSAGADSHLGHLFTDGPEDASGLRYCMNSAALRFVPASSLEEEGYGQYRSLFNSDAEPTGDVA</sequence>
<dbReference type="OrthoDB" id="9785497at2"/>
<proteinExistence type="predicted"/>
<dbReference type="InterPro" id="IPR002579">
    <property type="entry name" value="Met_Sox_Rdtase_MsrB_dom"/>
</dbReference>
<feature type="compositionally biased region" description="Basic and acidic residues" evidence="4">
    <location>
        <begin position="7"/>
        <end position="25"/>
    </location>
</feature>
<dbReference type="PROSITE" id="PS51790">
    <property type="entry name" value="MSRB"/>
    <property type="match status" value="1"/>
</dbReference>
<dbReference type="PANTHER" id="PTHR10173:SF59">
    <property type="entry name" value="PEPTIDE METHIONINE SULFOXIDE REDUCTASE MSRA_MSRB"/>
    <property type="match status" value="1"/>
</dbReference>
<dbReference type="STRING" id="1332264.BW730_10475"/>
<dbReference type="GO" id="GO:0033743">
    <property type="term" value="F:peptide-methionine (R)-S-oxide reductase activity"/>
    <property type="evidence" value="ECO:0007669"/>
    <property type="project" value="UniProtKB-EC"/>
</dbReference>
<accession>A0A1Q2CT85</accession>
<reference evidence="7" key="1">
    <citation type="submission" date="2017-02" db="EMBL/GenBank/DDBJ databases">
        <title>Tessaracoccus aquaemaris sp. nov., isolated from the intestine of a Korean rockfish, Sebastes schlegelii, in a marine aquaculture pond.</title>
        <authorList>
            <person name="Tak E.J."/>
            <person name="Bae J.-W."/>
        </authorList>
    </citation>
    <scope>NUCLEOTIDE SEQUENCE [LARGE SCALE GENOMIC DNA]</scope>
    <source>
        <strain evidence="7">NSG39</strain>
    </source>
</reference>
<evidence type="ECO:0000256" key="1">
    <source>
        <dbReference type="ARBA" id="ARBA00012499"/>
    </source>
</evidence>
<dbReference type="SUPFAM" id="SSF51316">
    <property type="entry name" value="Mss4-like"/>
    <property type="match status" value="1"/>
</dbReference>
<dbReference type="PANTHER" id="PTHR10173">
    <property type="entry name" value="METHIONINE SULFOXIDE REDUCTASE"/>
    <property type="match status" value="1"/>
</dbReference>
<dbReference type="KEGG" id="tes:BW730_10475"/>
<dbReference type="InterPro" id="IPR028427">
    <property type="entry name" value="Met_Sox_Rdtase_MsrB"/>
</dbReference>
<feature type="region of interest" description="Disordered" evidence="4">
    <location>
        <begin position="1"/>
        <end position="37"/>
    </location>
</feature>
<protein>
    <recommendedName>
        <fullName evidence="1">peptide-methionine (R)-S-oxide reductase</fullName>
        <ecNumber evidence="1">1.8.4.12</ecNumber>
    </recommendedName>
</protein>
<feature type="domain" description="MsrB" evidence="5">
    <location>
        <begin position="9"/>
        <end position="132"/>
    </location>
</feature>
<dbReference type="GO" id="GO:0006979">
    <property type="term" value="P:response to oxidative stress"/>
    <property type="evidence" value="ECO:0007669"/>
    <property type="project" value="InterPro"/>
</dbReference>
<evidence type="ECO:0000313" key="7">
    <source>
        <dbReference type="Proteomes" id="UP000188145"/>
    </source>
</evidence>
<dbReference type="Pfam" id="PF01641">
    <property type="entry name" value="SelR"/>
    <property type="match status" value="1"/>
</dbReference>
<organism evidence="6 7">
    <name type="scientific">Tessaracoccus aquimaris</name>
    <dbReference type="NCBI Taxonomy" id="1332264"/>
    <lineage>
        <taxon>Bacteria</taxon>
        <taxon>Bacillati</taxon>
        <taxon>Actinomycetota</taxon>
        <taxon>Actinomycetes</taxon>
        <taxon>Propionibacteriales</taxon>
        <taxon>Propionibacteriaceae</taxon>
        <taxon>Tessaracoccus</taxon>
    </lineage>
</organism>
<dbReference type="EMBL" id="CP019606">
    <property type="protein sequence ID" value="AQP49324.1"/>
    <property type="molecule type" value="Genomic_DNA"/>
</dbReference>
<dbReference type="GO" id="GO:0005737">
    <property type="term" value="C:cytoplasm"/>
    <property type="evidence" value="ECO:0007669"/>
    <property type="project" value="TreeGrafter"/>
</dbReference>
<dbReference type="Proteomes" id="UP000188145">
    <property type="component" value="Chromosome"/>
</dbReference>
<dbReference type="Gene3D" id="2.170.150.20">
    <property type="entry name" value="Peptide methionine sulfoxide reductase"/>
    <property type="match status" value="1"/>
</dbReference>
<name>A0A1Q2CT85_9ACTN</name>
<evidence type="ECO:0000313" key="6">
    <source>
        <dbReference type="EMBL" id="AQP49324.1"/>
    </source>
</evidence>
<dbReference type="FunFam" id="2.170.150.20:FF:000003">
    <property type="entry name" value="Peptide methionine sulfoxide reductase MsrB"/>
    <property type="match status" value="1"/>
</dbReference>
<evidence type="ECO:0000259" key="5">
    <source>
        <dbReference type="PROSITE" id="PS51790"/>
    </source>
</evidence>